<proteinExistence type="predicted"/>
<accession>A0A318RMN4</accession>
<reference evidence="1 2" key="1">
    <citation type="submission" date="2018-06" db="EMBL/GenBank/DDBJ databases">
        <title>Genomic Encyclopedia of Type Strains, Phase IV (KMG-IV): sequencing the most valuable type-strain genomes for metagenomic binning, comparative biology and taxonomic classification.</title>
        <authorList>
            <person name="Goeker M."/>
        </authorList>
    </citation>
    <scope>NUCLEOTIDE SEQUENCE [LARGE SCALE GENOMIC DNA]</scope>
    <source>
        <strain evidence="1 2">DSM 45521</strain>
    </source>
</reference>
<protein>
    <submittedName>
        <fullName evidence="1">Maleate isomerase</fullName>
    </submittedName>
</protein>
<organism evidence="1 2">
    <name type="scientific">Williamsia limnetica</name>
    <dbReference type="NCBI Taxonomy" id="882452"/>
    <lineage>
        <taxon>Bacteria</taxon>
        <taxon>Bacillati</taxon>
        <taxon>Actinomycetota</taxon>
        <taxon>Actinomycetes</taxon>
        <taxon>Mycobacteriales</taxon>
        <taxon>Nocardiaceae</taxon>
        <taxon>Williamsia</taxon>
    </lineage>
</organism>
<keyword evidence="1" id="KW-0413">Isomerase</keyword>
<dbReference type="GO" id="GO:0016853">
    <property type="term" value="F:isomerase activity"/>
    <property type="evidence" value="ECO:0007669"/>
    <property type="project" value="UniProtKB-KW"/>
</dbReference>
<dbReference type="Pfam" id="PF17645">
    <property type="entry name" value="Amdase"/>
    <property type="match status" value="1"/>
</dbReference>
<evidence type="ECO:0000313" key="1">
    <source>
        <dbReference type="EMBL" id="PYE19884.1"/>
    </source>
</evidence>
<dbReference type="InterPro" id="IPR053714">
    <property type="entry name" value="Iso_Racemase_Enz_sf"/>
</dbReference>
<dbReference type="EMBL" id="QJSP01000002">
    <property type="protein sequence ID" value="PYE19884.1"/>
    <property type="molecule type" value="Genomic_DNA"/>
</dbReference>
<dbReference type="PANTHER" id="PTHR40267:SF1">
    <property type="entry name" value="BLR3294 PROTEIN"/>
    <property type="match status" value="1"/>
</dbReference>
<dbReference type="InterPro" id="IPR026286">
    <property type="entry name" value="MaiA/AMDase"/>
</dbReference>
<dbReference type="AlphaFoldDB" id="A0A318RMN4"/>
<dbReference type="Proteomes" id="UP000247591">
    <property type="component" value="Unassembled WGS sequence"/>
</dbReference>
<name>A0A318RMN4_WILLI</name>
<comment type="caution">
    <text evidence="1">The sequence shown here is derived from an EMBL/GenBank/DDBJ whole genome shotgun (WGS) entry which is preliminary data.</text>
</comment>
<evidence type="ECO:0000313" key="2">
    <source>
        <dbReference type="Proteomes" id="UP000247591"/>
    </source>
</evidence>
<gene>
    <name evidence="1" type="ORF">DFR67_10222</name>
</gene>
<sequence length="268" mass="28496">MDRCVALCEHQRMDSNILSLVPEPETPGATTGIGMVCPFDMALDRELWRWMPWSVSLYFTRTPMPPLSLVDVDMVSALGEHSQIRDAVRSVLGVRPAAVGYACASGSFVHGVAGAKALSDCMRDAGAPAAITTSEALLRALDVLDLGRVAVATPYVASLTDLLCDFLAEAGRTVVSQAGLGYDHDIWTIPYRATADLIRAADSPEADAIFVSCTNLPTYDILSTLEAELGKPVLSANQVTAWATLQEAGVVDHAAEPCSVQSLFGRVA</sequence>
<dbReference type="PANTHER" id="PTHR40267">
    <property type="entry name" value="BLR3294 PROTEIN"/>
    <property type="match status" value="1"/>
</dbReference>
<keyword evidence="2" id="KW-1185">Reference proteome</keyword>
<dbReference type="PIRSF" id="PIRSF015736">
    <property type="entry name" value="MI"/>
    <property type="match status" value="1"/>
</dbReference>
<dbReference type="Gene3D" id="3.40.50.12500">
    <property type="match status" value="1"/>
</dbReference>